<reference evidence="1 2" key="1">
    <citation type="submission" date="2016-01" db="EMBL/GenBank/DDBJ databases">
        <authorList>
            <person name="McClelland M."/>
            <person name="Jain A."/>
            <person name="Saraogi P."/>
            <person name="Mendelson R."/>
            <person name="Westerman R."/>
            <person name="SanMiguel P."/>
            <person name="Csonka L."/>
        </authorList>
    </citation>
    <scope>NUCLEOTIDE SEQUENCE [LARGE SCALE GENOMIC DNA]</scope>
    <source>
        <strain evidence="1 2">NCPPB 2472</strain>
    </source>
</reference>
<gene>
    <name evidence="1" type="ORF">AWM79_21775</name>
</gene>
<dbReference type="AlphaFoldDB" id="A0A0X1T6M8"/>
<evidence type="ECO:0000313" key="2">
    <source>
        <dbReference type="Proteomes" id="UP000063229"/>
    </source>
</evidence>
<organism evidence="1 2">
    <name type="scientific">Pseudomonas agarici</name>
    <dbReference type="NCBI Taxonomy" id="46677"/>
    <lineage>
        <taxon>Bacteria</taxon>
        <taxon>Pseudomonadati</taxon>
        <taxon>Pseudomonadota</taxon>
        <taxon>Gammaproteobacteria</taxon>
        <taxon>Pseudomonadales</taxon>
        <taxon>Pseudomonadaceae</taxon>
        <taxon>Pseudomonas</taxon>
    </lineage>
</organism>
<proteinExistence type="predicted"/>
<evidence type="ECO:0000313" key="1">
    <source>
        <dbReference type="EMBL" id="AMB87766.1"/>
    </source>
</evidence>
<dbReference type="RefSeq" id="WP_060783757.1">
    <property type="nucleotide sequence ID" value="NZ_CP014135.1"/>
</dbReference>
<dbReference type="SUPFAM" id="SSF89372">
    <property type="entry name" value="Fucose-specific lectin"/>
    <property type="match status" value="1"/>
</dbReference>
<protein>
    <submittedName>
        <fullName evidence="1">Uncharacterized protein</fullName>
    </submittedName>
</protein>
<accession>A0A0X1T6M8</accession>
<dbReference type="OrthoDB" id="6448011at2"/>
<dbReference type="Proteomes" id="UP000063229">
    <property type="component" value="Chromosome"/>
</dbReference>
<sequence>MSYHYIFLQLKSDRDYGSLVRSNIDQTAWTPPKKIKATELECKYANPTGIRYKEKIYLVIREDRIVNFFNKIIFIEIKEGTVIETDFTSHETIVPFHISSASYVFYQESRGTLNVASLGWENNTPKLASLSTLDKKLKSYDIIGYPSIAQYVGQPGNSPRVFYVNTNGKLASFQINCTRQTIGNPKDYDLEIAGSPSAVVWQDNYIVLYRTNNNNLYCALFNAIESGDAEEGDFIEKYNLSESSIIRAFSSPSIILDDENNLLYIYFIGGDSKLRKSTIDMSMKLPNISVSTVIDSEYDFSYSSGAAPFAISSDKRLD</sequence>
<dbReference type="EMBL" id="CP014135">
    <property type="protein sequence ID" value="AMB87766.1"/>
    <property type="molecule type" value="Genomic_DNA"/>
</dbReference>
<dbReference type="Gene3D" id="2.120.10.70">
    <property type="entry name" value="Fucose-specific lectin"/>
    <property type="match status" value="1"/>
</dbReference>
<dbReference type="KEGG" id="pagb:AWM79_21775"/>
<keyword evidence="2" id="KW-1185">Reference proteome</keyword>
<name>A0A0X1T6M8_PSEAA</name>